<dbReference type="Gene3D" id="3.90.550.10">
    <property type="entry name" value="Spore Coat Polysaccharide Biosynthesis Protein SpsA, Chain A"/>
    <property type="match status" value="1"/>
</dbReference>
<dbReference type="EMBL" id="CP080635">
    <property type="protein sequence ID" value="QYX71718.1"/>
    <property type="molecule type" value="Genomic_DNA"/>
</dbReference>
<dbReference type="InterPro" id="IPR020039">
    <property type="entry name" value="PseF"/>
</dbReference>
<dbReference type="Proteomes" id="UP000827084">
    <property type="component" value="Chromosome"/>
</dbReference>
<reference evidence="1 2" key="1">
    <citation type="submission" date="2021-08" db="EMBL/GenBank/DDBJ databases">
        <title>Shewanella putrefaciens YZ-J, complete genome.</title>
        <authorList>
            <person name="Yi Z."/>
        </authorList>
    </citation>
    <scope>NUCLEOTIDE SEQUENCE [LARGE SCALE GENOMIC DNA]</scope>
    <source>
        <strain evidence="1 2">YZ-J</strain>
    </source>
</reference>
<dbReference type="Pfam" id="PF02348">
    <property type="entry name" value="CTP_transf_3"/>
    <property type="match status" value="1"/>
</dbReference>
<dbReference type="RefSeq" id="WP_011788729.1">
    <property type="nucleotide sequence ID" value="NZ_BMPK01000008.1"/>
</dbReference>
<dbReference type="InterPro" id="IPR029044">
    <property type="entry name" value="Nucleotide-diphossugar_trans"/>
</dbReference>
<evidence type="ECO:0000313" key="2">
    <source>
        <dbReference type="Proteomes" id="UP000827084"/>
    </source>
</evidence>
<accession>A0ABX8X8Z8</accession>
<dbReference type="GeneID" id="67444228"/>
<keyword evidence="1" id="KW-0808">Transferase</keyword>
<dbReference type="CDD" id="cd02513">
    <property type="entry name" value="CMP-NeuAc_Synthase"/>
    <property type="match status" value="1"/>
</dbReference>
<dbReference type="PANTHER" id="PTHR21485">
    <property type="entry name" value="HAD SUPERFAMILY MEMBERS CMAS AND KDSC"/>
    <property type="match status" value="1"/>
</dbReference>
<evidence type="ECO:0000313" key="1">
    <source>
        <dbReference type="EMBL" id="QYX71718.1"/>
    </source>
</evidence>
<dbReference type="InterPro" id="IPR003329">
    <property type="entry name" value="Cytidylyl_trans"/>
</dbReference>
<gene>
    <name evidence="1" type="primary">pseF</name>
    <name evidence="1" type="ORF">K3G22_13165</name>
</gene>
<protein>
    <submittedName>
        <fullName evidence="1">Pseudaminic acid cytidylyltransferase</fullName>
        <ecNumber evidence="1">2.7.7.81</ecNumber>
    </submittedName>
</protein>
<keyword evidence="2" id="KW-1185">Reference proteome</keyword>
<dbReference type="EC" id="2.7.7.81" evidence="1"/>
<proteinExistence type="predicted"/>
<sequence length="234" mass="26211">MRVAIIPARGGSKRIAHKNIRNFNGKPMISYPITAAIRSGCFDKVIVSTDSMEIATIAKSFGAEIPFMRPTELADDFVGTTPVVRHALNELVSLGHMVDICCCIYATTPLLQYSFLREAGELLESTPNLDYVFSACRFSFPIQRALLLDANGGVLPFDNKSISQRSQDLVETYHDAGQFYWGRASAFLNEETRVFGARSRMKLLPNYMVADIDTLEDWERAEVLYDVLKKQGKL</sequence>
<dbReference type="PANTHER" id="PTHR21485:SF6">
    <property type="entry name" value="N-ACYLNEURAMINATE CYTIDYLYLTRANSFERASE-RELATED"/>
    <property type="match status" value="1"/>
</dbReference>
<keyword evidence="1" id="KW-0548">Nucleotidyltransferase</keyword>
<name>A0ABX8X8Z8_SHEPU</name>
<dbReference type="NCBIfam" id="TIGR03584">
    <property type="entry name" value="PseF"/>
    <property type="match status" value="1"/>
</dbReference>
<organism evidence="1 2">
    <name type="scientific">Shewanella putrefaciens</name>
    <name type="common">Pseudomonas putrefaciens</name>
    <dbReference type="NCBI Taxonomy" id="24"/>
    <lineage>
        <taxon>Bacteria</taxon>
        <taxon>Pseudomonadati</taxon>
        <taxon>Pseudomonadota</taxon>
        <taxon>Gammaproteobacteria</taxon>
        <taxon>Alteromonadales</taxon>
        <taxon>Shewanellaceae</taxon>
        <taxon>Shewanella</taxon>
    </lineage>
</organism>
<dbReference type="InterPro" id="IPR050793">
    <property type="entry name" value="CMP-NeuNAc_synthase"/>
</dbReference>
<dbReference type="GO" id="GO:0016779">
    <property type="term" value="F:nucleotidyltransferase activity"/>
    <property type="evidence" value="ECO:0007669"/>
    <property type="project" value="UniProtKB-KW"/>
</dbReference>
<dbReference type="SUPFAM" id="SSF53448">
    <property type="entry name" value="Nucleotide-diphospho-sugar transferases"/>
    <property type="match status" value="1"/>
</dbReference>